<evidence type="ECO:0000313" key="8">
    <source>
        <dbReference type="EMBL" id="RAP74138.1"/>
    </source>
</evidence>
<dbReference type="InterPro" id="IPR013325">
    <property type="entry name" value="RNA_pol_sigma_r2"/>
</dbReference>
<dbReference type="OrthoDB" id="9784272at2"/>
<protein>
    <submittedName>
        <fullName evidence="8">Sigma-70 family RNA polymerase sigma factor</fullName>
    </submittedName>
</protein>
<keyword evidence="4" id="KW-0238">DNA-binding</keyword>
<organism evidence="8 9">
    <name type="scientific">Paenibacillus montanisoli</name>
    <dbReference type="NCBI Taxonomy" id="2081970"/>
    <lineage>
        <taxon>Bacteria</taxon>
        <taxon>Bacillati</taxon>
        <taxon>Bacillota</taxon>
        <taxon>Bacilli</taxon>
        <taxon>Bacillales</taxon>
        <taxon>Paenibacillaceae</taxon>
        <taxon>Paenibacillus</taxon>
    </lineage>
</organism>
<accession>A0A328TUB8</accession>
<dbReference type="GO" id="GO:0016987">
    <property type="term" value="F:sigma factor activity"/>
    <property type="evidence" value="ECO:0007669"/>
    <property type="project" value="UniProtKB-KW"/>
</dbReference>
<keyword evidence="2" id="KW-0805">Transcription regulation</keyword>
<dbReference type="InterPro" id="IPR039425">
    <property type="entry name" value="RNA_pol_sigma-70-like"/>
</dbReference>
<feature type="domain" description="RNA polymerase sigma-70 region 4" evidence="7">
    <location>
        <begin position="135"/>
        <end position="180"/>
    </location>
</feature>
<evidence type="ECO:0000256" key="1">
    <source>
        <dbReference type="ARBA" id="ARBA00010641"/>
    </source>
</evidence>
<evidence type="ECO:0000259" key="7">
    <source>
        <dbReference type="Pfam" id="PF04545"/>
    </source>
</evidence>
<keyword evidence="9" id="KW-1185">Reference proteome</keyword>
<dbReference type="NCBIfam" id="TIGR02937">
    <property type="entry name" value="sigma70-ECF"/>
    <property type="match status" value="1"/>
</dbReference>
<dbReference type="Gene3D" id="1.10.1740.10">
    <property type="match status" value="1"/>
</dbReference>
<evidence type="ECO:0000256" key="2">
    <source>
        <dbReference type="ARBA" id="ARBA00023015"/>
    </source>
</evidence>
<keyword evidence="3" id="KW-0731">Sigma factor</keyword>
<dbReference type="InterPro" id="IPR007627">
    <property type="entry name" value="RNA_pol_sigma70_r2"/>
</dbReference>
<comment type="caution">
    <text evidence="8">The sequence shown here is derived from an EMBL/GenBank/DDBJ whole genome shotgun (WGS) entry which is preliminary data.</text>
</comment>
<dbReference type="PANTHER" id="PTHR43133:SF62">
    <property type="entry name" value="RNA POLYMERASE SIGMA FACTOR SIGZ"/>
    <property type="match status" value="1"/>
</dbReference>
<feature type="domain" description="RNA polymerase sigma-70 region 2" evidence="6">
    <location>
        <begin position="24"/>
        <end position="92"/>
    </location>
</feature>
<dbReference type="Pfam" id="PF04542">
    <property type="entry name" value="Sigma70_r2"/>
    <property type="match status" value="1"/>
</dbReference>
<reference evidence="8 9" key="1">
    <citation type="submission" date="2018-06" db="EMBL/GenBank/DDBJ databases">
        <title>Paenibacillus montanisoli sp. nov., isolated from mountain area soil.</title>
        <authorList>
            <person name="Wu M."/>
        </authorList>
    </citation>
    <scope>NUCLEOTIDE SEQUENCE [LARGE SCALE GENOMIC DNA]</scope>
    <source>
        <strain evidence="8 9">RA17</strain>
    </source>
</reference>
<dbReference type="GO" id="GO:0006352">
    <property type="term" value="P:DNA-templated transcription initiation"/>
    <property type="evidence" value="ECO:0007669"/>
    <property type="project" value="InterPro"/>
</dbReference>
<dbReference type="InterPro" id="IPR014284">
    <property type="entry name" value="RNA_pol_sigma-70_dom"/>
</dbReference>
<evidence type="ECO:0000313" key="9">
    <source>
        <dbReference type="Proteomes" id="UP000249260"/>
    </source>
</evidence>
<evidence type="ECO:0000256" key="5">
    <source>
        <dbReference type="ARBA" id="ARBA00023163"/>
    </source>
</evidence>
<dbReference type="EMBL" id="QLUW01000005">
    <property type="protein sequence ID" value="RAP74138.1"/>
    <property type="molecule type" value="Genomic_DNA"/>
</dbReference>
<evidence type="ECO:0000259" key="6">
    <source>
        <dbReference type="Pfam" id="PF04542"/>
    </source>
</evidence>
<dbReference type="SUPFAM" id="SSF88946">
    <property type="entry name" value="Sigma2 domain of RNA polymerase sigma factors"/>
    <property type="match status" value="1"/>
</dbReference>
<gene>
    <name evidence="8" type="ORF">DL346_24015</name>
</gene>
<dbReference type="Pfam" id="PF04545">
    <property type="entry name" value="Sigma70_r4"/>
    <property type="match status" value="1"/>
</dbReference>
<sequence length="190" mass="22184">MHNLADHELMLLIKAKQHKALSVLYDRYAALVYSFALKALKEEQSARDIVQSVFMRLWTTESDYNPDKGRFTSWLLTVTRNMTTDWLRKQRRINAQLLPYAPEELERIPDAAVASPEESAERQSLKEQIRGAYRHLSSQQIMLLEHFYWQGYSLSELAAAYNQPLGTVKNRLHQTLKILRRHLPAEEEGM</sequence>
<dbReference type="InterPro" id="IPR013324">
    <property type="entry name" value="RNA_pol_sigma_r3/r4-like"/>
</dbReference>
<dbReference type="SUPFAM" id="SSF88659">
    <property type="entry name" value="Sigma3 and sigma4 domains of RNA polymerase sigma factors"/>
    <property type="match status" value="1"/>
</dbReference>
<keyword evidence="5" id="KW-0804">Transcription</keyword>
<comment type="similarity">
    <text evidence="1">Belongs to the sigma-70 factor family. ECF subfamily.</text>
</comment>
<dbReference type="Gene3D" id="1.10.10.10">
    <property type="entry name" value="Winged helix-like DNA-binding domain superfamily/Winged helix DNA-binding domain"/>
    <property type="match status" value="1"/>
</dbReference>
<name>A0A328TUB8_9BACL</name>
<evidence type="ECO:0000256" key="3">
    <source>
        <dbReference type="ARBA" id="ARBA00023082"/>
    </source>
</evidence>
<dbReference type="InterPro" id="IPR007630">
    <property type="entry name" value="RNA_pol_sigma70_r4"/>
</dbReference>
<evidence type="ECO:0000256" key="4">
    <source>
        <dbReference type="ARBA" id="ARBA00023125"/>
    </source>
</evidence>
<dbReference type="GO" id="GO:0003677">
    <property type="term" value="F:DNA binding"/>
    <property type="evidence" value="ECO:0007669"/>
    <property type="project" value="UniProtKB-KW"/>
</dbReference>
<dbReference type="RefSeq" id="WP_112884926.1">
    <property type="nucleotide sequence ID" value="NZ_QLUW01000005.1"/>
</dbReference>
<dbReference type="InterPro" id="IPR036388">
    <property type="entry name" value="WH-like_DNA-bd_sf"/>
</dbReference>
<dbReference type="Proteomes" id="UP000249260">
    <property type="component" value="Unassembled WGS sequence"/>
</dbReference>
<dbReference type="AlphaFoldDB" id="A0A328TUB8"/>
<dbReference type="PANTHER" id="PTHR43133">
    <property type="entry name" value="RNA POLYMERASE ECF-TYPE SIGMA FACTO"/>
    <property type="match status" value="1"/>
</dbReference>
<proteinExistence type="inferred from homology"/>